<proteinExistence type="predicted"/>
<dbReference type="EMBL" id="JBJKBG010000009">
    <property type="protein sequence ID" value="KAL3723667.1"/>
    <property type="molecule type" value="Genomic_DNA"/>
</dbReference>
<sequence length="95" mass="10720">MLTTLPINGMGIPGFVQLGSLEIQDREHPSDWVLPLRAALELNDEWVGLFDGAEQLCSGLLFNDLGFIKKAQVRAPRHDVLAWRCKDYDLHRYGA</sequence>
<protein>
    <submittedName>
        <fullName evidence="1">Uncharacterized protein</fullName>
    </submittedName>
</protein>
<dbReference type="Proteomes" id="UP001634007">
    <property type="component" value="Unassembled WGS sequence"/>
</dbReference>
<reference evidence="1 2" key="1">
    <citation type="submission" date="2024-11" db="EMBL/GenBank/DDBJ databases">
        <title>Chromosome-level genome assembly of Eucalyptus globulus Labill. provides insights into its genome evolution.</title>
        <authorList>
            <person name="Li X."/>
        </authorList>
    </citation>
    <scope>NUCLEOTIDE SEQUENCE [LARGE SCALE GENOMIC DNA]</scope>
    <source>
        <strain evidence="1">CL2024</strain>
        <tissue evidence="1">Fresh tender leaves</tissue>
    </source>
</reference>
<name>A0ABD3JE20_EUCGL</name>
<accession>A0ABD3JE20</accession>
<dbReference type="AlphaFoldDB" id="A0ABD3JE20"/>
<organism evidence="1 2">
    <name type="scientific">Eucalyptus globulus</name>
    <name type="common">Tasmanian blue gum</name>
    <dbReference type="NCBI Taxonomy" id="34317"/>
    <lineage>
        <taxon>Eukaryota</taxon>
        <taxon>Viridiplantae</taxon>
        <taxon>Streptophyta</taxon>
        <taxon>Embryophyta</taxon>
        <taxon>Tracheophyta</taxon>
        <taxon>Spermatophyta</taxon>
        <taxon>Magnoliopsida</taxon>
        <taxon>eudicotyledons</taxon>
        <taxon>Gunneridae</taxon>
        <taxon>Pentapetalae</taxon>
        <taxon>rosids</taxon>
        <taxon>malvids</taxon>
        <taxon>Myrtales</taxon>
        <taxon>Myrtaceae</taxon>
        <taxon>Myrtoideae</taxon>
        <taxon>Eucalypteae</taxon>
        <taxon>Eucalyptus</taxon>
    </lineage>
</organism>
<evidence type="ECO:0000313" key="2">
    <source>
        <dbReference type="Proteomes" id="UP001634007"/>
    </source>
</evidence>
<keyword evidence="2" id="KW-1185">Reference proteome</keyword>
<gene>
    <name evidence="1" type="ORF">ACJRO7_035781</name>
</gene>
<evidence type="ECO:0000313" key="1">
    <source>
        <dbReference type="EMBL" id="KAL3723667.1"/>
    </source>
</evidence>
<comment type="caution">
    <text evidence="1">The sequence shown here is derived from an EMBL/GenBank/DDBJ whole genome shotgun (WGS) entry which is preliminary data.</text>
</comment>